<keyword evidence="3" id="KW-1185">Reference proteome</keyword>
<dbReference type="SUPFAM" id="SSF53474">
    <property type="entry name" value="alpha/beta-Hydrolases"/>
    <property type="match status" value="1"/>
</dbReference>
<dbReference type="GO" id="GO:0008236">
    <property type="term" value="F:serine-type peptidase activity"/>
    <property type="evidence" value="ECO:0007669"/>
    <property type="project" value="InterPro"/>
</dbReference>
<accession>V6DHB8</accession>
<dbReference type="GO" id="GO:0006508">
    <property type="term" value="P:proteolysis"/>
    <property type="evidence" value="ECO:0007669"/>
    <property type="project" value="InterPro"/>
</dbReference>
<dbReference type="RefSeq" id="WP_023792889.1">
    <property type="nucleotide sequence ID" value="NC_023003.1"/>
</dbReference>
<dbReference type="HOGENOM" id="CLU_798511_0_0_7"/>
<dbReference type="InterPro" id="IPR029058">
    <property type="entry name" value="AB_hydrolase_fold"/>
</dbReference>
<dbReference type="KEGG" id="dpb:BABL1_gene_89"/>
<sequence length="347" mass="39652">MLLKIIIFLKVILISNLLDVLEAANFVNFNDNKSYSYIFAPGLTSTEMQLAKYLPSFIASTGEKISSRQGIHTINLPISICKFAEIDFENFKNKSKFNIFNPAKYFYYFFNNYLNGKFSVNVKKSKRLKLANTLSSYTILVSKINIGQQEDIKCLSKTYAEHILNYKNTEVILYGASRGAAAAFNFISQFRPKYVKAIILEGIFDSIHDLLFQKVGYFNIIVENLLTLVTSYKKDGISPINNINNIPKNLPILLITSRVDESVPCQCTINLYNALKSIGRKEVNILILNKSSHVGYICDNNQDKNSYQSVVHAFYRYYGFPHDEELAKQGYAQFKLCKPQLKDFNNL</sequence>
<dbReference type="Gene3D" id="3.40.50.1820">
    <property type="entry name" value="alpha/beta hydrolase"/>
    <property type="match status" value="1"/>
</dbReference>
<proteinExistence type="predicted"/>
<name>V6DHB8_9BACT</name>
<organism evidence="2 3">
    <name type="scientific">Candidatus Babela massiliensis</name>
    <dbReference type="NCBI Taxonomy" id="673862"/>
    <lineage>
        <taxon>Bacteria</taxon>
        <taxon>Candidatus Babelota</taxon>
        <taxon>Candidatus Babeliae</taxon>
        <taxon>Candidatus Babeliales</taxon>
        <taxon>Candidatus Babeliaceae</taxon>
        <taxon>Candidatus Babela</taxon>
    </lineage>
</organism>
<dbReference type="Pfam" id="PF00326">
    <property type="entry name" value="Peptidase_S9"/>
    <property type="match status" value="1"/>
</dbReference>
<dbReference type="STRING" id="673862.BABL1_gene_89"/>
<evidence type="ECO:0000259" key="1">
    <source>
        <dbReference type="Pfam" id="PF00326"/>
    </source>
</evidence>
<reference evidence="2 3" key="1">
    <citation type="journal article" date="2015" name="Biol. Direct">
        <title>Babela massiliensis, a representative of a widespread bacterial phylum with unusual adaptations to parasitism in amoebae.</title>
        <authorList>
            <person name="Pagnier I."/>
            <person name="Yutin N."/>
            <person name="Croce O."/>
            <person name="Makarova K.S."/>
            <person name="Wolf Y.I."/>
            <person name="Benamar S."/>
            <person name="Raoult D."/>
            <person name="Koonin E.V."/>
            <person name="La Scola B."/>
        </authorList>
    </citation>
    <scope>NUCLEOTIDE SEQUENCE [LARGE SCALE GENOMIC DNA]</scope>
    <source>
        <strain evidence="3">BABL1</strain>
    </source>
</reference>
<dbReference type="PANTHER" id="PTHR12277">
    <property type="entry name" value="ALPHA/BETA HYDROLASE DOMAIN-CONTAINING PROTEIN"/>
    <property type="match status" value="1"/>
</dbReference>
<evidence type="ECO:0000313" key="3">
    <source>
        <dbReference type="Proteomes" id="UP000018769"/>
    </source>
</evidence>
<dbReference type="InterPro" id="IPR001375">
    <property type="entry name" value="Peptidase_S9_cat"/>
</dbReference>
<gene>
    <name evidence="2" type="ORF">BABL1_gene_89</name>
</gene>
<dbReference type="AlphaFoldDB" id="V6DHB8"/>
<dbReference type="Proteomes" id="UP000018769">
    <property type="component" value="Chromosome I"/>
</dbReference>
<dbReference type="EMBL" id="HG793133">
    <property type="protein sequence ID" value="CDK30955.1"/>
    <property type="molecule type" value="Genomic_DNA"/>
</dbReference>
<dbReference type="OrthoDB" id="9776685at2"/>
<feature type="domain" description="Peptidase S9 prolyl oligopeptidase catalytic" evidence="1">
    <location>
        <begin position="159"/>
        <end position="310"/>
    </location>
</feature>
<protein>
    <submittedName>
        <fullName evidence="2">Alpha/beta superfamily hydrolase</fullName>
    </submittedName>
</protein>
<evidence type="ECO:0000313" key="2">
    <source>
        <dbReference type="EMBL" id="CDK30955.1"/>
    </source>
</evidence>
<keyword evidence="2" id="KW-0378">Hydrolase</keyword>
<dbReference type="PANTHER" id="PTHR12277:SF81">
    <property type="entry name" value="PROTEIN ABHD13"/>
    <property type="match status" value="1"/>
</dbReference>